<dbReference type="EMBL" id="CP001146">
    <property type="protein sequence ID" value="ACI19283.1"/>
    <property type="molecule type" value="Genomic_DNA"/>
</dbReference>
<name>B5YBB0_DICT6</name>
<dbReference type="eggNOG" id="ENOG502ZT3D">
    <property type="taxonomic scope" value="Bacteria"/>
</dbReference>
<accession>B5YBB0</accession>
<feature type="transmembrane region" description="Helical" evidence="1">
    <location>
        <begin position="20"/>
        <end position="39"/>
    </location>
</feature>
<protein>
    <submittedName>
        <fullName evidence="2">Membrane protein, putative</fullName>
    </submittedName>
</protein>
<evidence type="ECO:0000256" key="1">
    <source>
        <dbReference type="SAM" id="Phobius"/>
    </source>
</evidence>
<keyword evidence="1" id="KW-0812">Transmembrane</keyword>
<sequence length="223" mass="25947">MKYIWKEFKVTYSNKSFVVLYIFVIILFTVTGYSLGFLYKATKNSFMPLYFSTIYSFVLLYFFLNLYPIGENIREQISGGLENLLATPLELNRIIFSKSLVVFIALYTPTLLFQISIFLWSKDLITFLFSIFFTHPLYLWGISNIYVSTLISTANPMGALTKGLRVSTFLIYLFSIGPSFLKLEFPQLLLLILTLLISLIVLIYSINFKKKLNVERIVRSIMW</sequence>
<organism evidence="2 3">
    <name type="scientific">Dictyoglomus thermophilum (strain ATCC 35947 / DSM 3960 / H-6-12)</name>
    <dbReference type="NCBI Taxonomy" id="309799"/>
    <lineage>
        <taxon>Bacteria</taxon>
        <taxon>Pseudomonadati</taxon>
        <taxon>Dictyoglomota</taxon>
        <taxon>Dictyoglomia</taxon>
        <taxon>Dictyoglomales</taxon>
        <taxon>Dictyoglomaceae</taxon>
        <taxon>Dictyoglomus</taxon>
    </lineage>
</organism>
<dbReference type="RefSeq" id="WP_012547915.1">
    <property type="nucleotide sequence ID" value="NC_011297.1"/>
</dbReference>
<gene>
    <name evidence="2" type="ordered locus">DICTH_1827</name>
</gene>
<feature type="transmembrane region" description="Helical" evidence="1">
    <location>
        <begin position="100"/>
        <end position="121"/>
    </location>
</feature>
<feature type="transmembrane region" description="Helical" evidence="1">
    <location>
        <begin position="127"/>
        <end position="151"/>
    </location>
</feature>
<feature type="transmembrane region" description="Helical" evidence="1">
    <location>
        <begin position="45"/>
        <end position="64"/>
    </location>
</feature>
<dbReference type="Proteomes" id="UP000001733">
    <property type="component" value="Chromosome"/>
</dbReference>
<dbReference type="STRING" id="309799.DICTH_1827"/>
<dbReference type="KEGG" id="dth:DICTH_1827"/>
<feature type="transmembrane region" description="Helical" evidence="1">
    <location>
        <begin position="163"/>
        <end position="181"/>
    </location>
</feature>
<keyword evidence="3" id="KW-1185">Reference proteome</keyword>
<dbReference type="AlphaFoldDB" id="B5YBB0"/>
<dbReference type="PaxDb" id="309799-DICTH_1827"/>
<feature type="transmembrane region" description="Helical" evidence="1">
    <location>
        <begin position="187"/>
        <end position="206"/>
    </location>
</feature>
<keyword evidence="1" id="KW-1133">Transmembrane helix</keyword>
<evidence type="ECO:0000313" key="3">
    <source>
        <dbReference type="Proteomes" id="UP000001733"/>
    </source>
</evidence>
<dbReference type="TCDB" id="3.A.1.151.2">
    <property type="family name" value="the atp-binding cassette (abc) superfamily"/>
</dbReference>
<dbReference type="HOGENOM" id="CLU_1238594_0_0_0"/>
<evidence type="ECO:0000313" key="2">
    <source>
        <dbReference type="EMBL" id="ACI19283.1"/>
    </source>
</evidence>
<proteinExistence type="predicted"/>
<reference evidence="2 3" key="1">
    <citation type="journal article" date="2014" name="Genome Announc.">
        <title>Complete Genome Sequence of the Extreme Thermophile Dictyoglomus thermophilum H-6-12.</title>
        <authorList>
            <person name="Coil D.A."/>
            <person name="Badger J.H."/>
            <person name="Forberger H.C."/>
            <person name="Riggs F."/>
            <person name="Madupu R."/>
            <person name="Fedorova N."/>
            <person name="Ward N."/>
            <person name="Robb F.T."/>
            <person name="Eisen J.A."/>
        </authorList>
    </citation>
    <scope>NUCLEOTIDE SEQUENCE [LARGE SCALE GENOMIC DNA]</scope>
    <source>
        <strain evidence="3">ATCC 35947 / DSM 3960 / H-6-12</strain>
    </source>
</reference>
<keyword evidence="1" id="KW-0472">Membrane</keyword>